<dbReference type="InterPro" id="IPR020846">
    <property type="entry name" value="MFS_dom"/>
</dbReference>
<dbReference type="EMBL" id="JAFCLK010000067">
    <property type="protein sequence ID" value="MBR1141459.1"/>
    <property type="molecule type" value="Genomic_DNA"/>
</dbReference>
<name>A0ABS5GK86_9BRAD</name>
<reference evidence="9" key="1">
    <citation type="journal article" date="2021" name="ISME J.">
        <title>Evolutionary origin and ecological implication of a unique nif island in free-living Bradyrhizobium lineages.</title>
        <authorList>
            <person name="Tao J."/>
        </authorList>
    </citation>
    <scope>NUCLEOTIDE SEQUENCE [LARGE SCALE GENOMIC DNA]</scope>
    <source>
        <strain evidence="9">SZCCT0094</strain>
    </source>
</reference>
<evidence type="ECO:0000313" key="9">
    <source>
        <dbReference type="Proteomes" id="UP001314635"/>
    </source>
</evidence>
<feature type="transmembrane region" description="Helical" evidence="6">
    <location>
        <begin position="235"/>
        <end position="252"/>
    </location>
</feature>
<feature type="transmembrane region" description="Helical" evidence="6">
    <location>
        <begin position="58"/>
        <end position="79"/>
    </location>
</feature>
<feature type="transmembrane region" description="Helical" evidence="6">
    <location>
        <begin position="209"/>
        <end position="229"/>
    </location>
</feature>
<dbReference type="PROSITE" id="PS50850">
    <property type="entry name" value="MFS"/>
    <property type="match status" value="1"/>
</dbReference>
<organism evidence="8 9">
    <name type="scientific">Bradyrhizobium denitrificans</name>
    <dbReference type="NCBI Taxonomy" id="2734912"/>
    <lineage>
        <taxon>Bacteria</taxon>
        <taxon>Pseudomonadati</taxon>
        <taxon>Pseudomonadota</taxon>
        <taxon>Alphaproteobacteria</taxon>
        <taxon>Hyphomicrobiales</taxon>
        <taxon>Nitrobacteraceae</taxon>
        <taxon>Bradyrhizobium</taxon>
    </lineage>
</organism>
<feature type="transmembrane region" description="Helical" evidence="6">
    <location>
        <begin position="120"/>
        <end position="139"/>
    </location>
</feature>
<evidence type="ECO:0000256" key="3">
    <source>
        <dbReference type="ARBA" id="ARBA00022692"/>
    </source>
</evidence>
<proteinExistence type="predicted"/>
<dbReference type="Gene3D" id="1.20.1250.20">
    <property type="entry name" value="MFS general substrate transporter like domains"/>
    <property type="match status" value="1"/>
</dbReference>
<evidence type="ECO:0000256" key="2">
    <source>
        <dbReference type="ARBA" id="ARBA00022448"/>
    </source>
</evidence>
<sequence>MPNARSVSSPSELETVTSMWPALALSLAAFLTNFDVTAVVVALPVIADGLGLGIAGQAWVMDAYSLAFTAALLVAGSLADSMGRRRAMLAGNLVFAAASLACALAGDGLTLGLARALQGLGAAFVMTGGVALIAALYPAPGARTRALGWLGVVSGVAMALGPSIGGGISTWVGWRWIFAANLPACLLAAWSIPRLVPEMHKSPQRPLDYLGMGLLSAALCMLIAALLHARGGADLVLGIVLAALLLGAFLWQQRRRPQPIFDPAIFVNRAMIAVALLLNSVSLGYWAVLVYLPNFFAATFGWNAAECGLAMLMATFPMLVVPPFGARLVNWWGWRRHFSVALAITAVGNLLFVGALATPDPTFRSWLVRVAMGAMGVGAALAHPQLSGAVVALVPADQAGTAVAVTVIMRQAGFAIGIATLGAVLGLSGGAPDYARMFLVAASACAVASVAALLLLPSATVARIGGEKQQQAA</sequence>
<dbReference type="InterPro" id="IPR011701">
    <property type="entry name" value="MFS"/>
</dbReference>
<keyword evidence="4 6" id="KW-1133">Transmembrane helix</keyword>
<evidence type="ECO:0000256" key="6">
    <source>
        <dbReference type="SAM" id="Phobius"/>
    </source>
</evidence>
<feature type="transmembrane region" description="Helical" evidence="6">
    <location>
        <begin position="264"/>
        <end position="288"/>
    </location>
</feature>
<dbReference type="PANTHER" id="PTHR42718:SF9">
    <property type="entry name" value="MAJOR FACILITATOR SUPERFAMILY MULTIDRUG TRANSPORTER MFSC"/>
    <property type="match status" value="1"/>
</dbReference>
<evidence type="ECO:0000256" key="1">
    <source>
        <dbReference type="ARBA" id="ARBA00004141"/>
    </source>
</evidence>
<keyword evidence="3 6" id="KW-0812">Transmembrane</keyword>
<evidence type="ECO:0000256" key="5">
    <source>
        <dbReference type="ARBA" id="ARBA00023136"/>
    </source>
</evidence>
<feature type="transmembrane region" description="Helical" evidence="6">
    <location>
        <begin position="308"/>
        <end position="326"/>
    </location>
</feature>
<dbReference type="Pfam" id="PF07690">
    <property type="entry name" value="MFS_1"/>
    <property type="match status" value="2"/>
</dbReference>
<dbReference type="RefSeq" id="WP_172235701.1">
    <property type="nucleotide sequence ID" value="NZ_JABFDP010000003.1"/>
</dbReference>
<comment type="caution">
    <text evidence="8">The sequence shown here is derived from an EMBL/GenBank/DDBJ whole genome shotgun (WGS) entry which is preliminary data.</text>
</comment>
<feature type="transmembrane region" description="Helical" evidence="6">
    <location>
        <begin position="176"/>
        <end position="197"/>
    </location>
</feature>
<dbReference type="Gene3D" id="1.20.1720.10">
    <property type="entry name" value="Multidrug resistance protein D"/>
    <property type="match status" value="1"/>
</dbReference>
<dbReference type="SUPFAM" id="SSF103473">
    <property type="entry name" value="MFS general substrate transporter"/>
    <property type="match status" value="1"/>
</dbReference>
<accession>A0ABS5GK86</accession>
<gene>
    <name evidence="8" type="ORF">JQ619_37510</name>
</gene>
<keyword evidence="2" id="KW-0813">Transport</keyword>
<evidence type="ECO:0000256" key="4">
    <source>
        <dbReference type="ARBA" id="ARBA00022989"/>
    </source>
</evidence>
<feature type="transmembrane region" description="Helical" evidence="6">
    <location>
        <begin position="338"/>
        <end position="358"/>
    </location>
</feature>
<dbReference type="InterPro" id="IPR036259">
    <property type="entry name" value="MFS_trans_sf"/>
</dbReference>
<feature type="transmembrane region" description="Helical" evidence="6">
    <location>
        <begin position="146"/>
        <end position="164"/>
    </location>
</feature>
<dbReference type="CDD" id="cd17321">
    <property type="entry name" value="MFS_MMR_MDR_like"/>
    <property type="match status" value="1"/>
</dbReference>
<protein>
    <submittedName>
        <fullName evidence="8">MFS transporter</fullName>
    </submittedName>
</protein>
<feature type="transmembrane region" description="Helical" evidence="6">
    <location>
        <begin position="434"/>
        <end position="456"/>
    </location>
</feature>
<feature type="transmembrane region" description="Helical" evidence="6">
    <location>
        <begin position="407"/>
        <end position="428"/>
    </location>
</feature>
<evidence type="ECO:0000259" key="7">
    <source>
        <dbReference type="PROSITE" id="PS50850"/>
    </source>
</evidence>
<feature type="transmembrane region" description="Helical" evidence="6">
    <location>
        <begin position="370"/>
        <end position="395"/>
    </location>
</feature>
<dbReference type="PANTHER" id="PTHR42718">
    <property type="entry name" value="MAJOR FACILITATOR SUPERFAMILY MULTIDRUG TRANSPORTER MFSC"/>
    <property type="match status" value="1"/>
</dbReference>
<feature type="transmembrane region" description="Helical" evidence="6">
    <location>
        <begin position="20"/>
        <end position="46"/>
    </location>
</feature>
<dbReference type="Proteomes" id="UP001314635">
    <property type="component" value="Unassembled WGS sequence"/>
</dbReference>
<keyword evidence="5 6" id="KW-0472">Membrane</keyword>
<comment type="subcellular location">
    <subcellularLocation>
        <location evidence="1">Membrane</location>
        <topology evidence="1">Multi-pass membrane protein</topology>
    </subcellularLocation>
</comment>
<feature type="domain" description="Major facilitator superfamily (MFS) profile" evidence="7">
    <location>
        <begin position="21"/>
        <end position="460"/>
    </location>
</feature>
<feature type="transmembrane region" description="Helical" evidence="6">
    <location>
        <begin position="91"/>
        <end position="114"/>
    </location>
</feature>
<keyword evidence="9" id="KW-1185">Reference proteome</keyword>
<evidence type="ECO:0000313" key="8">
    <source>
        <dbReference type="EMBL" id="MBR1141459.1"/>
    </source>
</evidence>